<keyword evidence="3" id="KW-0539">Nucleus</keyword>
<proteinExistence type="inferred from homology"/>
<name>A0A9N9MTE8_9CUCU</name>
<dbReference type="EMBL" id="OU892281">
    <property type="protein sequence ID" value="CAG9769558.1"/>
    <property type="molecule type" value="Genomic_DNA"/>
</dbReference>
<dbReference type="PANTHER" id="PTHR13168:SF0">
    <property type="entry name" value="C-MYC-BINDING PROTEIN"/>
    <property type="match status" value="1"/>
</dbReference>
<evidence type="ECO:0000256" key="1">
    <source>
        <dbReference type="ARBA" id="ARBA00004123"/>
    </source>
</evidence>
<comment type="subcellular location">
    <subcellularLocation>
        <location evidence="1">Nucleus</location>
    </subcellularLocation>
</comment>
<keyword evidence="6" id="KW-1185">Reference proteome</keyword>
<dbReference type="AlphaFoldDB" id="A0A9N9MTE8"/>
<accession>A0A9N9MTE8</accession>
<evidence type="ECO:0000313" key="6">
    <source>
        <dbReference type="Proteomes" id="UP001152799"/>
    </source>
</evidence>
<evidence type="ECO:0008006" key="7">
    <source>
        <dbReference type="Google" id="ProtNLM"/>
    </source>
</evidence>
<dbReference type="GO" id="GO:0005634">
    <property type="term" value="C:nucleus"/>
    <property type="evidence" value="ECO:0007669"/>
    <property type="project" value="UniProtKB-SubCell"/>
</dbReference>
<evidence type="ECO:0000256" key="2">
    <source>
        <dbReference type="ARBA" id="ARBA00009389"/>
    </source>
</evidence>
<organism evidence="5 6">
    <name type="scientific">Ceutorhynchus assimilis</name>
    <name type="common">cabbage seed weevil</name>
    <dbReference type="NCBI Taxonomy" id="467358"/>
    <lineage>
        <taxon>Eukaryota</taxon>
        <taxon>Metazoa</taxon>
        <taxon>Ecdysozoa</taxon>
        <taxon>Arthropoda</taxon>
        <taxon>Hexapoda</taxon>
        <taxon>Insecta</taxon>
        <taxon>Pterygota</taxon>
        <taxon>Neoptera</taxon>
        <taxon>Endopterygota</taxon>
        <taxon>Coleoptera</taxon>
        <taxon>Polyphaga</taxon>
        <taxon>Cucujiformia</taxon>
        <taxon>Curculionidae</taxon>
        <taxon>Ceutorhynchinae</taxon>
        <taxon>Ceutorhynchus</taxon>
    </lineage>
</organism>
<dbReference type="InterPro" id="IPR026060">
    <property type="entry name" value="AMY1"/>
</dbReference>
<dbReference type="PRINTS" id="PR02028">
    <property type="entry name" value="CMYCBINDINGP"/>
</dbReference>
<reference evidence="5" key="1">
    <citation type="submission" date="2022-01" db="EMBL/GenBank/DDBJ databases">
        <authorList>
            <person name="King R."/>
        </authorList>
    </citation>
    <scope>NUCLEOTIDE SEQUENCE</scope>
</reference>
<evidence type="ECO:0000313" key="5">
    <source>
        <dbReference type="EMBL" id="CAG9769558.1"/>
    </source>
</evidence>
<feature type="compositionally biased region" description="Acidic residues" evidence="4">
    <location>
        <begin position="121"/>
        <end position="135"/>
    </location>
</feature>
<evidence type="ECO:0000256" key="3">
    <source>
        <dbReference type="ARBA" id="ARBA00023242"/>
    </source>
</evidence>
<comment type="similarity">
    <text evidence="2">Belongs to the AMY1 family.</text>
</comment>
<gene>
    <name evidence="5" type="ORF">CEUTPL_LOCUS10064</name>
</gene>
<feature type="compositionally biased region" description="Acidic residues" evidence="4">
    <location>
        <begin position="103"/>
        <end position="113"/>
    </location>
</feature>
<sequence length="135" mass="15271">MTSTNPSFKPSEGKREEFRKYLEKTGVMDALTKTLVNLHEEVDKPDDALEYIRDRLATIAGLETYRQLQNRVNEAEERIRELEAQLQGEGKTEVPEEGAAAAELEEQAPAEVEETPKAEDTDLIPEENPEETPQD</sequence>
<dbReference type="OrthoDB" id="524165at2759"/>
<feature type="region of interest" description="Disordered" evidence="4">
    <location>
        <begin position="84"/>
        <end position="135"/>
    </location>
</feature>
<dbReference type="GO" id="GO:0003713">
    <property type="term" value="F:transcription coactivator activity"/>
    <property type="evidence" value="ECO:0007669"/>
    <property type="project" value="InterPro"/>
</dbReference>
<dbReference type="Proteomes" id="UP001152799">
    <property type="component" value="Chromosome 5"/>
</dbReference>
<protein>
    <recommendedName>
        <fullName evidence="7">c-Myc-binding protein</fullName>
    </recommendedName>
</protein>
<dbReference type="PANTHER" id="PTHR13168">
    <property type="entry name" value="ASSOCIATE OF C-MYC AMY-1"/>
    <property type="match status" value="1"/>
</dbReference>
<evidence type="ECO:0000256" key="4">
    <source>
        <dbReference type="SAM" id="MobiDB-lite"/>
    </source>
</evidence>